<dbReference type="EMBL" id="JACTNZ010000010">
    <property type="protein sequence ID" value="KAG5528750.1"/>
    <property type="molecule type" value="Genomic_DNA"/>
</dbReference>
<evidence type="ECO:0000313" key="2">
    <source>
        <dbReference type="EMBL" id="KAG5528750.1"/>
    </source>
</evidence>
<evidence type="ECO:0000256" key="1">
    <source>
        <dbReference type="SAM" id="Phobius"/>
    </source>
</evidence>
<keyword evidence="1" id="KW-0812">Transmembrane</keyword>
<protein>
    <submittedName>
        <fullName evidence="2">Uncharacterized protein</fullName>
    </submittedName>
</protein>
<name>A0AAV6IPT1_9ERIC</name>
<organism evidence="2 3">
    <name type="scientific">Rhododendron griersonianum</name>
    <dbReference type="NCBI Taxonomy" id="479676"/>
    <lineage>
        <taxon>Eukaryota</taxon>
        <taxon>Viridiplantae</taxon>
        <taxon>Streptophyta</taxon>
        <taxon>Embryophyta</taxon>
        <taxon>Tracheophyta</taxon>
        <taxon>Spermatophyta</taxon>
        <taxon>Magnoliopsida</taxon>
        <taxon>eudicotyledons</taxon>
        <taxon>Gunneridae</taxon>
        <taxon>Pentapetalae</taxon>
        <taxon>asterids</taxon>
        <taxon>Ericales</taxon>
        <taxon>Ericaceae</taxon>
        <taxon>Ericoideae</taxon>
        <taxon>Rhodoreae</taxon>
        <taxon>Rhododendron</taxon>
    </lineage>
</organism>
<sequence length="251" mass="27476">MRSVLAYSSRCCSALPIQACCASQLDAQHFCMLYRSLMDIQEVCIFCCSVMDIQEIYSIGNSFKYFVRKTVSNTGDRFSRERGSSEVHPVDRFHNGLEVINQCSNPVVEITIPQPWVFKFTEITPSSLLVAPEGLRGILCSAVTVSSFAQKASLVCCLICPAAAVVCIPCYIAANVVQCATCLLFSTVDAFYCSAVVVSVTALGWKSSNWQQTTAAAVLLSNRLSAVKLLFVTATGACCCYSYWVLLYFVD</sequence>
<accession>A0AAV6IPT1</accession>
<keyword evidence="1" id="KW-1133">Transmembrane helix</keyword>
<dbReference type="Proteomes" id="UP000823749">
    <property type="component" value="Chromosome 10"/>
</dbReference>
<feature type="transmembrane region" description="Helical" evidence="1">
    <location>
        <begin position="181"/>
        <end position="205"/>
    </location>
</feature>
<keyword evidence="3" id="KW-1185">Reference proteome</keyword>
<feature type="transmembrane region" description="Helical" evidence="1">
    <location>
        <begin position="152"/>
        <end position="174"/>
    </location>
</feature>
<dbReference type="AlphaFoldDB" id="A0AAV6IPT1"/>
<reference evidence="2" key="1">
    <citation type="submission" date="2020-08" db="EMBL/GenBank/DDBJ databases">
        <title>Plant Genome Project.</title>
        <authorList>
            <person name="Zhang R.-G."/>
        </authorList>
    </citation>
    <scope>NUCLEOTIDE SEQUENCE</scope>
    <source>
        <strain evidence="2">WSP0</strain>
        <tissue evidence="2">Leaf</tissue>
    </source>
</reference>
<proteinExistence type="predicted"/>
<keyword evidence="1" id="KW-0472">Membrane</keyword>
<comment type="caution">
    <text evidence="2">The sequence shown here is derived from an EMBL/GenBank/DDBJ whole genome shotgun (WGS) entry which is preliminary data.</text>
</comment>
<evidence type="ECO:0000313" key="3">
    <source>
        <dbReference type="Proteomes" id="UP000823749"/>
    </source>
</evidence>
<gene>
    <name evidence="2" type="ORF">RHGRI_029420</name>
</gene>
<feature type="transmembrane region" description="Helical" evidence="1">
    <location>
        <begin position="225"/>
        <end position="250"/>
    </location>
</feature>